<dbReference type="EMBL" id="BKCJ010530349">
    <property type="protein sequence ID" value="GFA99835.1"/>
    <property type="molecule type" value="Genomic_DNA"/>
</dbReference>
<dbReference type="AlphaFoldDB" id="A0A699KQB9"/>
<organism evidence="2">
    <name type="scientific">Tanacetum cinerariifolium</name>
    <name type="common">Dalmatian daisy</name>
    <name type="synonym">Chrysanthemum cinerariifolium</name>
    <dbReference type="NCBI Taxonomy" id="118510"/>
    <lineage>
        <taxon>Eukaryota</taxon>
        <taxon>Viridiplantae</taxon>
        <taxon>Streptophyta</taxon>
        <taxon>Embryophyta</taxon>
        <taxon>Tracheophyta</taxon>
        <taxon>Spermatophyta</taxon>
        <taxon>Magnoliopsida</taxon>
        <taxon>eudicotyledons</taxon>
        <taxon>Gunneridae</taxon>
        <taxon>Pentapetalae</taxon>
        <taxon>asterids</taxon>
        <taxon>campanulids</taxon>
        <taxon>Asterales</taxon>
        <taxon>Asteraceae</taxon>
        <taxon>Asteroideae</taxon>
        <taxon>Anthemideae</taxon>
        <taxon>Anthemidinae</taxon>
        <taxon>Tanacetum</taxon>
    </lineage>
</organism>
<reference evidence="2" key="1">
    <citation type="journal article" date="2019" name="Sci. Rep.">
        <title>Draft genome of Tanacetum cinerariifolium, the natural source of mosquito coil.</title>
        <authorList>
            <person name="Yamashiro T."/>
            <person name="Shiraishi A."/>
            <person name="Satake H."/>
            <person name="Nakayama K."/>
        </authorList>
    </citation>
    <scope>NUCLEOTIDE SEQUENCE</scope>
</reference>
<sequence length="180" mass="19727">VAIASAQKNRGTLAALSIIRAASTSGREGSHRGISLTFVEINMPRASAFLSRTSDNKRSNTGNWNNNNLNTGNKGNYNSLLCKNYGLKGHRVNRCFEIIDYPPGFKRNPNLKPNSNSNNRINNVDVRGNFMVNSDIKTSTGTMYFTNDQFMKLMILLNEKSNSSTHANIAGFGKGDCSGD</sequence>
<protein>
    <submittedName>
        <fullName evidence="2">Ribonuclease H-like domain-containing protein</fullName>
    </submittedName>
</protein>
<feature type="non-terminal residue" evidence="2">
    <location>
        <position position="1"/>
    </location>
</feature>
<evidence type="ECO:0000313" key="2">
    <source>
        <dbReference type="EMBL" id="GFA99835.1"/>
    </source>
</evidence>
<comment type="caution">
    <text evidence="2">The sequence shown here is derived from an EMBL/GenBank/DDBJ whole genome shotgun (WGS) entry which is preliminary data.</text>
</comment>
<name>A0A699KQB9_TANCI</name>
<feature type="region of interest" description="Disordered" evidence="1">
    <location>
        <begin position="51"/>
        <end position="70"/>
    </location>
</feature>
<gene>
    <name evidence="2" type="ORF">Tci_671807</name>
</gene>
<evidence type="ECO:0000256" key="1">
    <source>
        <dbReference type="SAM" id="MobiDB-lite"/>
    </source>
</evidence>
<feature type="compositionally biased region" description="Low complexity" evidence="1">
    <location>
        <begin position="59"/>
        <end position="70"/>
    </location>
</feature>
<accession>A0A699KQB9</accession>
<proteinExistence type="predicted"/>